<name>A0A2N2E1V2_9BACT</name>
<evidence type="ECO:0000256" key="9">
    <source>
        <dbReference type="ARBA" id="ARBA00022679"/>
    </source>
</evidence>
<dbReference type="InterPro" id="IPR029026">
    <property type="entry name" value="tRNA_m1G_MTases_N"/>
</dbReference>
<evidence type="ECO:0000256" key="7">
    <source>
        <dbReference type="ARBA" id="ARBA00022490"/>
    </source>
</evidence>
<keyword evidence="9 15" id="KW-0808">Transferase</keyword>
<keyword evidence="8 15" id="KW-0489">Methyltransferase</keyword>
<evidence type="ECO:0000256" key="16">
    <source>
        <dbReference type="PIRSR" id="PIRSR000386-1"/>
    </source>
</evidence>
<comment type="catalytic activity">
    <reaction evidence="14 15 17">
        <text>guanosine(37) in tRNA + S-adenosyl-L-methionine = N(1)-methylguanosine(37) in tRNA + S-adenosyl-L-homocysteine + H(+)</text>
        <dbReference type="Rhea" id="RHEA:36899"/>
        <dbReference type="Rhea" id="RHEA-COMP:10145"/>
        <dbReference type="Rhea" id="RHEA-COMP:10147"/>
        <dbReference type="ChEBI" id="CHEBI:15378"/>
        <dbReference type="ChEBI" id="CHEBI:57856"/>
        <dbReference type="ChEBI" id="CHEBI:59789"/>
        <dbReference type="ChEBI" id="CHEBI:73542"/>
        <dbReference type="ChEBI" id="CHEBI:74269"/>
        <dbReference type="EC" id="2.1.1.228"/>
    </reaction>
</comment>
<evidence type="ECO:0000256" key="4">
    <source>
        <dbReference type="ARBA" id="ARBA00011738"/>
    </source>
</evidence>
<dbReference type="Pfam" id="PF01746">
    <property type="entry name" value="tRNA_m1G_MT"/>
    <property type="match status" value="1"/>
</dbReference>
<protein>
    <recommendedName>
        <fullName evidence="6 15">tRNA (guanine-N(1)-)-methyltransferase</fullName>
        <ecNumber evidence="5 15">2.1.1.228</ecNumber>
    </recommendedName>
    <alternativeName>
        <fullName evidence="12 15">M1G-methyltransferase</fullName>
    </alternativeName>
    <alternativeName>
        <fullName evidence="13 15">tRNA [GM37] methyltransferase</fullName>
    </alternativeName>
</protein>
<evidence type="ECO:0000259" key="18">
    <source>
        <dbReference type="Pfam" id="PF01746"/>
    </source>
</evidence>
<dbReference type="PIRSF" id="PIRSF000386">
    <property type="entry name" value="tRNA_mtase"/>
    <property type="match status" value="1"/>
</dbReference>
<dbReference type="AlphaFoldDB" id="A0A2N2E1V2"/>
<comment type="function">
    <text evidence="1 15 17">Specifically methylates guanosine-37 in various tRNAs.</text>
</comment>
<evidence type="ECO:0000256" key="10">
    <source>
        <dbReference type="ARBA" id="ARBA00022691"/>
    </source>
</evidence>
<sequence>MKFKLLTIFPEILDSYLNDSIINRAVIKKAIKVEKYNLRDWTSDRHRTVDDTPYGGGAGMLMKVEPLYKALKAINKKSKVDPKKRKIVLLSASGKTWTQKLARQYAKLDEIVFVCGRYEGVDARIKKFIDIEISIGDYVLTGGELPAMVMIDSITRLIPGVLGNAASIEEESHSDVNVLEYPQYTRPAVFEAEGKKYKVPTVLTEGNHAKIKAWRDKQLKEKR</sequence>
<dbReference type="EC" id="2.1.1.228" evidence="5 15"/>
<dbReference type="Gene3D" id="1.10.1270.20">
    <property type="entry name" value="tRNA(m1g37)methyltransferase, domain 2"/>
    <property type="match status" value="1"/>
</dbReference>
<gene>
    <name evidence="15" type="primary">trmD</name>
    <name evidence="19" type="ORF">CVU83_01270</name>
</gene>
<comment type="subunit">
    <text evidence="4 15 17">Homodimer.</text>
</comment>
<dbReference type="PANTHER" id="PTHR46417">
    <property type="entry name" value="TRNA (GUANINE-N(1)-)-METHYLTRANSFERASE"/>
    <property type="match status" value="1"/>
</dbReference>
<evidence type="ECO:0000256" key="14">
    <source>
        <dbReference type="ARBA" id="ARBA00047783"/>
    </source>
</evidence>
<evidence type="ECO:0000256" key="3">
    <source>
        <dbReference type="ARBA" id="ARBA00007630"/>
    </source>
</evidence>
<evidence type="ECO:0000256" key="8">
    <source>
        <dbReference type="ARBA" id="ARBA00022603"/>
    </source>
</evidence>
<proteinExistence type="inferred from homology"/>
<evidence type="ECO:0000256" key="12">
    <source>
        <dbReference type="ARBA" id="ARBA00029736"/>
    </source>
</evidence>
<organism evidence="19 20">
    <name type="scientific">Candidatus Falkowbacteria bacterium HGW-Falkowbacteria-2</name>
    <dbReference type="NCBI Taxonomy" id="2013769"/>
    <lineage>
        <taxon>Bacteria</taxon>
        <taxon>Candidatus Falkowiibacteriota</taxon>
    </lineage>
</organism>
<evidence type="ECO:0000256" key="6">
    <source>
        <dbReference type="ARBA" id="ARBA00014679"/>
    </source>
</evidence>
<dbReference type="EMBL" id="PHAH01000012">
    <property type="protein sequence ID" value="PKM88710.1"/>
    <property type="molecule type" value="Genomic_DNA"/>
</dbReference>
<feature type="domain" description="tRNA methyltransferase TRMD/TRM10-type" evidence="18">
    <location>
        <begin position="1"/>
        <end position="222"/>
    </location>
</feature>
<keyword evidence="11 15" id="KW-0819">tRNA processing</keyword>
<comment type="subcellular location">
    <subcellularLocation>
        <location evidence="2 15 17">Cytoplasm</location>
    </subcellularLocation>
</comment>
<dbReference type="GO" id="GO:0002939">
    <property type="term" value="P:tRNA N1-guanine methylation"/>
    <property type="evidence" value="ECO:0007669"/>
    <property type="project" value="TreeGrafter"/>
</dbReference>
<reference evidence="19 20" key="1">
    <citation type="journal article" date="2017" name="ISME J.">
        <title>Potential for microbial H2 and metal transformations associated with novel bacteria and archaea in deep terrestrial subsurface sediments.</title>
        <authorList>
            <person name="Hernsdorf A.W."/>
            <person name="Amano Y."/>
            <person name="Miyakawa K."/>
            <person name="Ise K."/>
            <person name="Suzuki Y."/>
            <person name="Anantharaman K."/>
            <person name="Probst A."/>
            <person name="Burstein D."/>
            <person name="Thomas B.C."/>
            <person name="Banfield J.F."/>
        </authorList>
    </citation>
    <scope>NUCLEOTIDE SEQUENCE [LARGE SCALE GENOMIC DNA]</scope>
    <source>
        <strain evidence="19">HGW-Falkowbacteria-2</strain>
    </source>
</reference>
<evidence type="ECO:0000256" key="2">
    <source>
        <dbReference type="ARBA" id="ARBA00004496"/>
    </source>
</evidence>
<dbReference type="FunFam" id="3.40.1280.10:FF:000001">
    <property type="entry name" value="tRNA (guanine-N(1)-)-methyltransferase"/>
    <property type="match status" value="1"/>
</dbReference>
<dbReference type="PANTHER" id="PTHR46417:SF1">
    <property type="entry name" value="TRNA (GUANINE-N(1)-)-METHYLTRANSFERASE"/>
    <property type="match status" value="1"/>
</dbReference>
<feature type="binding site" evidence="15 16">
    <location>
        <position position="116"/>
    </location>
    <ligand>
        <name>S-adenosyl-L-methionine</name>
        <dbReference type="ChEBI" id="CHEBI:59789"/>
    </ligand>
</feature>
<evidence type="ECO:0000256" key="17">
    <source>
        <dbReference type="RuleBase" id="RU003464"/>
    </source>
</evidence>
<feature type="binding site" evidence="15 16">
    <location>
        <begin position="135"/>
        <end position="140"/>
    </location>
    <ligand>
        <name>S-adenosyl-L-methionine</name>
        <dbReference type="ChEBI" id="CHEBI:59789"/>
    </ligand>
</feature>
<evidence type="ECO:0000256" key="13">
    <source>
        <dbReference type="ARBA" id="ARBA00033392"/>
    </source>
</evidence>
<accession>A0A2N2E1V2</accession>
<dbReference type="Proteomes" id="UP000233325">
    <property type="component" value="Unassembled WGS sequence"/>
</dbReference>
<dbReference type="InterPro" id="IPR016009">
    <property type="entry name" value="tRNA_MeTrfase_TRMD/TRM10"/>
</dbReference>
<dbReference type="NCBIfam" id="TIGR00088">
    <property type="entry name" value="trmD"/>
    <property type="match status" value="1"/>
</dbReference>
<dbReference type="HAMAP" id="MF_00605">
    <property type="entry name" value="TrmD"/>
    <property type="match status" value="1"/>
</dbReference>
<dbReference type="InterPro" id="IPR002649">
    <property type="entry name" value="tRNA_m1G_MeTrfase_TrmD"/>
</dbReference>
<evidence type="ECO:0000256" key="11">
    <source>
        <dbReference type="ARBA" id="ARBA00022694"/>
    </source>
</evidence>
<evidence type="ECO:0000256" key="15">
    <source>
        <dbReference type="HAMAP-Rule" id="MF_00605"/>
    </source>
</evidence>
<dbReference type="NCBIfam" id="NF000648">
    <property type="entry name" value="PRK00026.1"/>
    <property type="match status" value="1"/>
</dbReference>
<evidence type="ECO:0000313" key="19">
    <source>
        <dbReference type="EMBL" id="PKM88710.1"/>
    </source>
</evidence>
<evidence type="ECO:0000313" key="20">
    <source>
        <dbReference type="Proteomes" id="UP000233325"/>
    </source>
</evidence>
<comment type="similarity">
    <text evidence="3 15 17">Belongs to the RNA methyltransferase TrmD family.</text>
</comment>
<dbReference type="GO" id="GO:0005829">
    <property type="term" value="C:cytosol"/>
    <property type="evidence" value="ECO:0007669"/>
    <property type="project" value="TreeGrafter"/>
</dbReference>
<evidence type="ECO:0000256" key="5">
    <source>
        <dbReference type="ARBA" id="ARBA00012807"/>
    </source>
</evidence>
<dbReference type="Gene3D" id="3.40.1280.10">
    <property type="match status" value="1"/>
</dbReference>
<dbReference type="GO" id="GO:0052906">
    <property type="term" value="F:tRNA (guanine(37)-N1)-methyltransferase activity"/>
    <property type="evidence" value="ECO:0007669"/>
    <property type="project" value="UniProtKB-UniRule"/>
</dbReference>
<dbReference type="InterPro" id="IPR023148">
    <property type="entry name" value="tRNA_m1G_MeTrfase_C_sf"/>
</dbReference>
<dbReference type="InterPro" id="IPR029028">
    <property type="entry name" value="Alpha/beta_knot_MTases"/>
</dbReference>
<dbReference type="CDD" id="cd18080">
    <property type="entry name" value="TrmD-like"/>
    <property type="match status" value="1"/>
</dbReference>
<keyword evidence="10 15" id="KW-0949">S-adenosyl-L-methionine</keyword>
<keyword evidence="7 15" id="KW-0963">Cytoplasm</keyword>
<dbReference type="SUPFAM" id="SSF75217">
    <property type="entry name" value="alpha/beta knot"/>
    <property type="match status" value="1"/>
</dbReference>
<comment type="caution">
    <text evidence="19">The sequence shown here is derived from an EMBL/GenBank/DDBJ whole genome shotgun (WGS) entry which is preliminary data.</text>
</comment>
<evidence type="ECO:0000256" key="1">
    <source>
        <dbReference type="ARBA" id="ARBA00002634"/>
    </source>
</evidence>